<keyword evidence="2" id="KW-1185">Reference proteome</keyword>
<gene>
    <name evidence="1" type="ORF">HHX25_21005</name>
</gene>
<sequence>MNFKLSTFSTLIAFICLSIVGACLIPLISVQLAPTKTLPSIHVNYSWRDASAKVIEQEVTSKLEGVYYINFILLPVAIIKV</sequence>
<dbReference type="RefSeq" id="WP_169677383.1">
    <property type="nucleotide sequence ID" value="NZ_JABBHF010000023.1"/>
</dbReference>
<comment type="caution">
    <text evidence="1">The sequence shown here is derived from an EMBL/GenBank/DDBJ whole genome shotgun (WGS) entry which is preliminary data.</text>
</comment>
<dbReference type="PROSITE" id="PS51257">
    <property type="entry name" value="PROKAR_LIPOPROTEIN"/>
    <property type="match status" value="1"/>
</dbReference>
<dbReference type="Gene3D" id="3.30.70.1430">
    <property type="entry name" value="Multidrug efflux transporter AcrB pore domain"/>
    <property type="match status" value="1"/>
</dbReference>
<name>A0ABX1S6E9_9FLAO</name>
<evidence type="ECO:0000313" key="1">
    <source>
        <dbReference type="EMBL" id="NMH89989.1"/>
    </source>
</evidence>
<reference evidence="1 2" key="1">
    <citation type="submission" date="2020-04" db="EMBL/GenBank/DDBJ databases">
        <title>A Flavivirga sp. nov.</title>
        <authorList>
            <person name="Sun X."/>
        </authorList>
    </citation>
    <scope>NUCLEOTIDE SEQUENCE [LARGE SCALE GENOMIC DNA]</scope>
    <source>
        <strain evidence="1 2">Y03</strain>
    </source>
</reference>
<accession>A0ABX1S6E9</accession>
<dbReference type="Proteomes" id="UP000746690">
    <property type="component" value="Unassembled WGS sequence"/>
</dbReference>
<organism evidence="1 2">
    <name type="scientific">Flavivirga algicola</name>
    <dbReference type="NCBI Taxonomy" id="2729136"/>
    <lineage>
        <taxon>Bacteria</taxon>
        <taxon>Pseudomonadati</taxon>
        <taxon>Bacteroidota</taxon>
        <taxon>Flavobacteriia</taxon>
        <taxon>Flavobacteriales</taxon>
        <taxon>Flavobacteriaceae</taxon>
        <taxon>Flavivirga</taxon>
    </lineage>
</organism>
<proteinExistence type="predicted"/>
<dbReference type="EMBL" id="JABBHF010000023">
    <property type="protein sequence ID" value="NMH89989.1"/>
    <property type="molecule type" value="Genomic_DNA"/>
</dbReference>
<protein>
    <submittedName>
        <fullName evidence="1">Uncharacterized protein</fullName>
    </submittedName>
</protein>
<evidence type="ECO:0000313" key="2">
    <source>
        <dbReference type="Proteomes" id="UP000746690"/>
    </source>
</evidence>
<dbReference type="Gene3D" id="1.20.1640.10">
    <property type="entry name" value="Multidrug efflux transporter AcrB transmembrane domain"/>
    <property type="match status" value="1"/>
</dbReference>